<accession>A0A1J5SK70</accession>
<reference evidence="1" key="1">
    <citation type="submission" date="2016-10" db="EMBL/GenBank/DDBJ databases">
        <title>Sequence of Gallionella enrichment culture.</title>
        <authorList>
            <person name="Poehlein A."/>
            <person name="Muehling M."/>
            <person name="Daniel R."/>
        </authorList>
    </citation>
    <scope>NUCLEOTIDE SEQUENCE</scope>
</reference>
<sequence length="92" mass="10253">MTDISTFKQYYNLADQLIEKSSKDDIAETARLLALNVAHYQLRYGELPLDETLAMIGMANPNNEQIKLLADGMEILVGVLGSVVMGVDQERH</sequence>
<comment type="caution">
    <text evidence="1">The sequence shown here is derived from an EMBL/GenBank/DDBJ whole genome shotgun (WGS) entry which is preliminary data.</text>
</comment>
<evidence type="ECO:0000313" key="1">
    <source>
        <dbReference type="EMBL" id="OIR08831.1"/>
    </source>
</evidence>
<dbReference type="AlphaFoldDB" id="A0A1J5SK70"/>
<proteinExistence type="predicted"/>
<gene>
    <name evidence="1" type="ORF">GALL_88240</name>
</gene>
<protein>
    <submittedName>
        <fullName evidence="1">Uncharacterized protein</fullName>
    </submittedName>
</protein>
<name>A0A1J5SK70_9ZZZZ</name>
<organism evidence="1">
    <name type="scientific">mine drainage metagenome</name>
    <dbReference type="NCBI Taxonomy" id="410659"/>
    <lineage>
        <taxon>unclassified sequences</taxon>
        <taxon>metagenomes</taxon>
        <taxon>ecological metagenomes</taxon>
    </lineage>
</organism>
<dbReference type="EMBL" id="MLJW01000029">
    <property type="protein sequence ID" value="OIR08831.1"/>
    <property type="molecule type" value="Genomic_DNA"/>
</dbReference>